<dbReference type="InterPro" id="IPR017871">
    <property type="entry name" value="ABC_transporter-like_CS"/>
</dbReference>
<sequence length="248" mass="27837">MLKFENIRKVFGDNEVLKSVSLEVPTGKVVVILGPSGSGKTTLLRCGNYLEPPTSGIVQLDDIIIDQKKYSKKQLKQLRENCTMVFQNYNLFKNKSALENVMEGLIIVKKVKKNEAREIAEKYLNKVGLGDRMDFYPSQLSGGQLQRVGIARAMAMEPKVILFDEPTAALDPELVDDVLEVMKSVAEAGMTMAVVTHEMQFAREVADEVVFMAEGYVVEKGNPEDVFTHPQHERTKQFLARVRRAGQE</sequence>
<keyword evidence="6" id="KW-0472">Membrane</keyword>
<keyword evidence="5" id="KW-0067">ATP-binding</keyword>
<dbReference type="RefSeq" id="WP_048514315.1">
    <property type="nucleotide sequence ID" value="NZ_FUXD01000023.1"/>
</dbReference>
<dbReference type="InParanoid" id="A0A0J6WW93"/>
<name>A0A0J6WW93_9FIRM</name>
<dbReference type="Pfam" id="PF00005">
    <property type="entry name" value="ABC_tran"/>
    <property type="match status" value="1"/>
</dbReference>
<dbReference type="FunFam" id="3.40.50.300:FF:000020">
    <property type="entry name" value="Amino acid ABC transporter ATP-binding component"/>
    <property type="match status" value="1"/>
</dbReference>
<dbReference type="PROSITE" id="PS00211">
    <property type="entry name" value="ABC_TRANSPORTER_1"/>
    <property type="match status" value="1"/>
</dbReference>
<gene>
    <name evidence="8" type="ORF">AB840_08015</name>
</gene>
<keyword evidence="3" id="KW-1003">Cell membrane</keyword>
<comment type="subcellular location">
    <subcellularLocation>
        <location evidence="1">Cell membrane</location>
        <topology evidence="1">Peripheral membrane protein</topology>
    </subcellularLocation>
</comment>
<evidence type="ECO:0000256" key="3">
    <source>
        <dbReference type="ARBA" id="ARBA00022475"/>
    </source>
</evidence>
<dbReference type="EMBL" id="LEKT01000022">
    <property type="protein sequence ID" value="KMO86483.1"/>
    <property type="molecule type" value="Genomic_DNA"/>
</dbReference>
<dbReference type="SUPFAM" id="SSF52540">
    <property type="entry name" value="P-loop containing nucleoside triphosphate hydrolases"/>
    <property type="match status" value="1"/>
</dbReference>
<evidence type="ECO:0000256" key="5">
    <source>
        <dbReference type="ARBA" id="ARBA00022840"/>
    </source>
</evidence>
<dbReference type="PROSITE" id="PS50893">
    <property type="entry name" value="ABC_TRANSPORTER_2"/>
    <property type="match status" value="1"/>
</dbReference>
<evidence type="ECO:0000313" key="9">
    <source>
        <dbReference type="Proteomes" id="UP000036503"/>
    </source>
</evidence>
<dbReference type="InterPro" id="IPR003439">
    <property type="entry name" value="ABC_transporter-like_ATP-bd"/>
</dbReference>
<keyword evidence="9" id="KW-1185">Reference proteome</keyword>
<dbReference type="Gene3D" id="3.40.50.300">
    <property type="entry name" value="P-loop containing nucleotide triphosphate hydrolases"/>
    <property type="match status" value="1"/>
</dbReference>
<dbReference type="AlphaFoldDB" id="A0A0J6WW93"/>
<dbReference type="STRING" id="39029.BSR42_07760"/>
<proteinExistence type="predicted"/>
<evidence type="ECO:0000256" key="4">
    <source>
        <dbReference type="ARBA" id="ARBA00022741"/>
    </source>
</evidence>
<evidence type="ECO:0000259" key="7">
    <source>
        <dbReference type="PROSITE" id="PS50893"/>
    </source>
</evidence>
<evidence type="ECO:0000256" key="2">
    <source>
        <dbReference type="ARBA" id="ARBA00022448"/>
    </source>
</evidence>
<feature type="domain" description="ABC transporter" evidence="7">
    <location>
        <begin position="2"/>
        <end position="239"/>
    </location>
</feature>
<dbReference type="FunCoup" id="A0A0J6WW93">
    <property type="interactions" value="231"/>
</dbReference>
<dbReference type="SMART" id="SM00382">
    <property type="entry name" value="AAA"/>
    <property type="match status" value="1"/>
</dbReference>
<dbReference type="CDD" id="cd03262">
    <property type="entry name" value="ABC_HisP_GlnQ"/>
    <property type="match status" value="1"/>
</dbReference>
<dbReference type="Proteomes" id="UP000036503">
    <property type="component" value="Unassembled WGS sequence"/>
</dbReference>
<dbReference type="GO" id="GO:0005886">
    <property type="term" value="C:plasma membrane"/>
    <property type="evidence" value="ECO:0007669"/>
    <property type="project" value="UniProtKB-SubCell"/>
</dbReference>
<dbReference type="PANTHER" id="PTHR43166:SF35">
    <property type="entry name" value="L-CYSTINE IMPORT ATP-BINDING PROTEIN TCYN"/>
    <property type="match status" value="1"/>
</dbReference>
<keyword evidence="4" id="KW-0547">Nucleotide-binding</keyword>
<organism evidence="8 9">
    <name type="scientific">Megasphaera cerevisiae DSM 20462</name>
    <dbReference type="NCBI Taxonomy" id="1122219"/>
    <lineage>
        <taxon>Bacteria</taxon>
        <taxon>Bacillati</taxon>
        <taxon>Bacillota</taxon>
        <taxon>Negativicutes</taxon>
        <taxon>Veillonellales</taxon>
        <taxon>Veillonellaceae</taxon>
        <taxon>Megasphaera</taxon>
    </lineage>
</organism>
<dbReference type="GO" id="GO:0016887">
    <property type="term" value="F:ATP hydrolysis activity"/>
    <property type="evidence" value="ECO:0007669"/>
    <property type="project" value="InterPro"/>
</dbReference>
<evidence type="ECO:0000256" key="6">
    <source>
        <dbReference type="ARBA" id="ARBA00023136"/>
    </source>
</evidence>
<dbReference type="PATRIC" id="fig|1122219.3.peg.1287"/>
<keyword evidence="2" id="KW-0813">Transport</keyword>
<dbReference type="InterPro" id="IPR030679">
    <property type="entry name" value="ABC_ATPase_HisP-typ"/>
</dbReference>
<accession>A0A0J6WW93</accession>
<dbReference type="GO" id="GO:0015424">
    <property type="term" value="F:ABC-type amino acid transporter activity"/>
    <property type="evidence" value="ECO:0007669"/>
    <property type="project" value="InterPro"/>
</dbReference>
<dbReference type="PANTHER" id="PTHR43166">
    <property type="entry name" value="AMINO ACID IMPORT ATP-BINDING PROTEIN"/>
    <property type="match status" value="1"/>
</dbReference>
<protein>
    <recommendedName>
        <fullName evidence="7">ABC transporter domain-containing protein</fullName>
    </recommendedName>
</protein>
<dbReference type="InterPro" id="IPR050086">
    <property type="entry name" value="MetN_ABC_transporter-like"/>
</dbReference>
<dbReference type="OrthoDB" id="9772862at2"/>
<dbReference type="InterPro" id="IPR003593">
    <property type="entry name" value="AAA+_ATPase"/>
</dbReference>
<dbReference type="PIRSF" id="PIRSF039085">
    <property type="entry name" value="ABC_ATPase_HisP"/>
    <property type="match status" value="1"/>
</dbReference>
<comment type="caution">
    <text evidence="8">The sequence shown here is derived from an EMBL/GenBank/DDBJ whole genome shotgun (WGS) entry which is preliminary data.</text>
</comment>
<evidence type="ECO:0000313" key="8">
    <source>
        <dbReference type="EMBL" id="KMO86483.1"/>
    </source>
</evidence>
<dbReference type="GO" id="GO:0005524">
    <property type="term" value="F:ATP binding"/>
    <property type="evidence" value="ECO:0007669"/>
    <property type="project" value="UniProtKB-KW"/>
</dbReference>
<evidence type="ECO:0000256" key="1">
    <source>
        <dbReference type="ARBA" id="ARBA00004202"/>
    </source>
</evidence>
<reference evidence="8 9" key="1">
    <citation type="submission" date="2015-06" db="EMBL/GenBank/DDBJ databases">
        <title>Draft genome sequence of beer spoilage bacterium Megasphaera cerevisiae type strain 20462.</title>
        <authorList>
            <person name="Kutumbaka K."/>
            <person name="Pasmowitz J."/>
            <person name="Mategko J."/>
            <person name="Reyes D."/>
            <person name="Friedrich A."/>
            <person name="Han S."/>
            <person name="Martens-Habbena W."/>
            <person name="Neal-McKinney J."/>
            <person name="Janagama H.K."/>
            <person name="Nadala C."/>
            <person name="Samadpour M."/>
        </authorList>
    </citation>
    <scope>NUCLEOTIDE SEQUENCE [LARGE SCALE GENOMIC DNA]</scope>
    <source>
        <strain evidence="8 9">DSM 20462</strain>
    </source>
</reference>
<dbReference type="InterPro" id="IPR027417">
    <property type="entry name" value="P-loop_NTPase"/>
</dbReference>